<sequence length="221" mass="25514">MEWYIYIRSKQFKLFTYFIFYSFLHLDLKPQNILVKQRVCMHGGEEECTKCGGTPVSKLSLKIADFGVSRCKADATECGYGIVSEIEQFGSTLKGTIFYIAPEILEKGIYKKYCDIYSFAVIMWEMITGEEPFSQTSPIDVYNRWLDLPSTETIFDIPSCPKMLSDLMTVSLTKCYKKRPSFPQIEIILQKCESNLKESIRNGEGIEANIVLRRPSYYIEL</sequence>
<accession>A0AC35UDP5</accession>
<dbReference type="WBParaSite" id="RSKR_0001044400.1">
    <property type="protein sequence ID" value="RSKR_0001044400.1"/>
    <property type="gene ID" value="RSKR_0001044400"/>
</dbReference>
<name>A0AC35UDP5_9BILA</name>
<dbReference type="Proteomes" id="UP000095286">
    <property type="component" value="Unplaced"/>
</dbReference>
<proteinExistence type="predicted"/>
<evidence type="ECO:0000313" key="2">
    <source>
        <dbReference type="WBParaSite" id="RSKR_0001044400.1"/>
    </source>
</evidence>
<reference evidence="2" key="1">
    <citation type="submission" date="2016-11" db="UniProtKB">
        <authorList>
            <consortium name="WormBaseParasite"/>
        </authorList>
    </citation>
    <scope>IDENTIFICATION</scope>
    <source>
        <strain evidence="2">KR3021</strain>
    </source>
</reference>
<organism evidence="1 2">
    <name type="scientific">Rhabditophanes sp. KR3021</name>
    <dbReference type="NCBI Taxonomy" id="114890"/>
    <lineage>
        <taxon>Eukaryota</taxon>
        <taxon>Metazoa</taxon>
        <taxon>Ecdysozoa</taxon>
        <taxon>Nematoda</taxon>
        <taxon>Chromadorea</taxon>
        <taxon>Rhabditida</taxon>
        <taxon>Tylenchina</taxon>
        <taxon>Panagrolaimomorpha</taxon>
        <taxon>Strongyloidoidea</taxon>
        <taxon>Alloionematidae</taxon>
        <taxon>Rhabditophanes</taxon>
    </lineage>
</organism>
<protein>
    <submittedName>
        <fullName evidence="2">Protein kinase domain-containing protein</fullName>
    </submittedName>
</protein>
<evidence type="ECO:0000313" key="1">
    <source>
        <dbReference type="Proteomes" id="UP000095286"/>
    </source>
</evidence>